<feature type="region of interest" description="Disordered" evidence="1">
    <location>
        <begin position="1"/>
        <end position="31"/>
    </location>
</feature>
<evidence type="ECO:0000313" key="2">
    <source>
        <dbReference type="EMBL" id="CAB1421143.1"/>
    </source>
</evidence>
<protein>
    <submittedName>
        <fullName evidence="2">Uncharacterized protein</fullName>
    </submittedName>
</protein>
<proteinExistence type="predicted"/>
<gene>
    <name evidence="2" type="ORF">PLEPLA_LOCUS9025</name>
</gene>
<evidence type="ECO:0000256" key="1">
    <source>
        <dbReference type="SAM" id="MobiDB-lite"/>
    </source>
</evidence>
<sequence>MKQNYPPGDERRKSSLVAETLDHQPVKAKTPARIPAQVQLIHIQPQPTPARQNQYGTYHRHSKVLVVVGEWVSQRGRGGIRTSLEDGNEAGLGGRRFKLD</sequence>
<evidence type="ECO:0000313" key="3">
    <source>
        <dbReference type="Proteomes" id="UP001153269"/>
    </source>
</evidence>
<comment type="caution">
    <text evidence="2">The sequence shown here is derived from an EMBL/GenBank/DDBJ whole genome shotgun (WGS) entry which is preliminary data.</text>
</comment>
<reference evidence="2" key="1">
    <citation type="submission" date="2020-03" db="EMBL/GenBank/DDBJ databases">
        <authorList>
            <person name="Weist P."/>
        </authorList>
    </citation>
    <scope>NUCLEOTIDE SEQUENCE</scope>
</reference>
<name>A0A9N7YCY8_PLEPL</name>
<dbReference type="AlphaFoldDB" id="A0A9N7YCY8"/>
<keyword evidence="3" id="KW-1185">Reference proteome</keyword>
<accession>A0A9N7YCY8</accession>
<organism evidence="2 3">
    <name type="scientific">Pleuronectes platessa</name>
    <name type="common">European plaice</name>
    <dbReference type="NCBI Taxonomy" id="8262"/>
    <lineage>
        <taxon>Eukaryota</taxon>
        <taxon>Metazoa</taxon>
        <taxon>Chordata</taxon>
        <taxon>Craniata</taxon>
        <taxon>Vertebrata</taxon>
        <taxon>Euteleostomi</taxon>
        <taxon>Actinopterygii</taxon>
        <taxon>Neopterygii</taxon>
        <taxon>Teleostei</taxon>
        <taxon>Neoteleostei</taxon>
        <taxon>Acanthomorphata</taxon>
        <taxon>Carangaria</taxon>
        <taxon>Pleuronectiformes</taxon>
        <taxon>Pleuronectoidei</taxon>
        <taxon>Pleuronectidae</taxon>
        <taxon>Pleuronectes</taxon>
    </lineage>
</organism>
<dbReference type="Proteomes" id="UP001153269">
    <property type="component" value="Unassembled WGS sequence"/>
</dbReference>
<feature type="region of interest" description="Disordered" evidence="1">
    <location>
        <begin position="78"/>
        <end position="100"/>
    </location>
</feature>
<dbReference type="EMBL" id="CADEAL010000505">
    <property type="protein sequence ID" value="CAB1421143.1"/>
    <property type="molecule type" value="Genomic_DNA"/>
</dbReference>